<reference evidence="2" key="4">
    <citation type="submission" date="2025-09" db="UniProtKB">
        <authorList>
            <consortium name="Ensembl"/>
        </authorList>
    </citation>
    <scope>IDENTIFICATION</scope>
    <source>
        <strain evidence="2">HSOK</strain>
    </source>
</reference>
<dbReference type="Ensembl" id="ENSORLT00015011243.1">
    <property type="protein sequence ID" value="ENSORLP00015002275.1"/>
    <property type="gene ID" value="ENSORLG00015002919.1"/>
</dbReference>
<dbReference type="InterPro" id="IPR005135">
    <property type="entry name" value="Endo/exonuclease/phosphatase"/>
</dbReference>
<dbReference type="Gene3D" id="3.60.10.10">
    <property type="entry name" value="Endonuclease/exonuclease/phosphatase"/>
    <property type="match status" value="1"/>
</dbReference>
<reference evidence="2" key="3">
    <citation type="submission" date="2025-08" db="UniProtKB">
        <authorList>
            <consortium name="Ensembl"/>
        </authorList>
    </citation>
    <scope>IDENTIFICATION</scope>
    <source>
        <strain evidence="2">HSOK</strain>
    </source>
</reference>
<dbReference type="CDD" id="cd01650">
    <property type="entry name" value="RT_nLTR_like"/>
    <property type="match status" value="1"/>
</dbReference>
<sequence length="1058" mass="120308">MLDAGSRPERRSALIAHELSRLSIYIAALSEVRFPGEGSLRENSAGYTLFWSGRPETERRLSGVGFFVRNSIASKLENLPTGHSDRIISMCLPLRNKYHATLFSIYAPTLQAEAAEKENFYANLRNLLQSVPADDKVIILGDFNARVGQDSVAWKGALGKHGVGSCNDNGRLLLELCTEHQFTISNTLFQQKASLKTTWMHPRSKHWHLIDYIIVRQRDTKDVLHTRVMPSAECHTDHRLVRCKLNLHFKPKPKKGGALKKKLNISGLQSAETKAKFQASLQSRLEDTSRPSDPSPVPLWEQLKSVILQTSEQVLGFSSRKNKDWFDENDLVIQELLANKRAAHQAHLAQPSCPVKKAAFRLACSNTQRKLREIKNEWWTILAVRTQHCADTGDLRGFYEALKAVYGPTHQIQSPLRSSDERRLLADKTSILDRWTEHFRALYSADRVVGVSAILRIPQQPLKEELDEAPSMDETLKAIKQLKSGKAAGVDGIPPELWKHGGPALHSKLHELFICCWEQGKLPQDLRDAVIIPLYKNKGVKSDCSNYRGITLLSIAGKILARILLNRLVPTIAKDHLPESQCGFRSNRSTTDMVFVLRQLQEKCREQNKALYVTFVDLTNAFDTVSRKGLWQIMERLGCPPKFLNMVVQLHEDQSGQIRLNSDLSDTFPIINGVKQGCVLAPTLFTIFFSMMLKQATDGPDDEDAVYIRYRLDGSLFNLRRLKAHTKTREQMISDLLFADDAALLAHTQRALQRLTSCFADAAKLFGLEVSLKKTEVLHQPVPREVYQPPHVYIGETELKAVQQFTYLGCTITSDARIDKELDNRLAKANSAFGRLHSRVWNNKHLKKPTKISVYRAVVVTTLLSGSESWVTYQHHLRVLERFHQRCLRTILGIHWSDFVTNVEVLERADIQSIEAMLLKSQLRWAGHVHRMEDHRLPRITLYGELASGQRDRGAPKKRYKDSLKKSLGACNINHRQWSTLAKDRDTWRQYIKDAVSSFEDKRRTRLKDKRQMRIAGLTTAPNPEQTFTCSLCCRICLSHIGLLSHERACRRRGQPSS</sequence>
<protein>
    <recommendedName>
        <fullName evidence="1">Reverse transcriptase domain-containing protein</fullName>
    </recommendedName>
</protein>
<name>A0A3P9H393_ORYLA</name>
<dbReference type="Pfam" id="PF00078">
    <property type="entry name" value="RVT_1"/>
    <property type="match status" value="1"/>
</dbReference>
<proteinExistence type="predicted"/>
<reference key="1">
    <citation type="journal article" date="2007" name="Nature">
        <title>The medaka draft genome and insights into vertebrate genome evolution.</title>
        <authorList>
            <person name="Kasahara M."/>
            <person name="Naruse K."/>
            <person name="Sasaki S."/>
            <person name="Nakatani Y."/>
            <person name="Qu W."/>
            <person name="Ahsan B."/>
            <person name="Yamada T."/>
            <person name="Nagayasu Y."/>
            <person name="Doi K."/>
            <person name="Kasai Y."/>
            <person name="Jindo T."/>
            <person name="Kobayashi D."/>
            <person name="Shimada A."/>
            <person name="Toyoda A."/>
            <person name="Kuroki Y."/>
            <person name="Fujiyama A."/>
            <person name="Sasaki T."/>
            <person name="Shimizu A."/>
            <person name="Asakawa S."/>
            <person name="Shimizu N."/>
            <person name="Hashimoto S."/>
            <person name="Yang J."/>
            <person name="Lee Y."/>
            <person name="Matsushima K."/>
            <person name="Sugano S."/>
            <person name="Sakaizumi M."/>
            <person name="Narita T."/>
            <person name="Ohishi K."/>
            <person name="Haga S."/>
            <person name="Ohta F."/>
            <person name="Nomoto H."/>
            <person name="Nogata K."/>
            <person name="Morishita T."/>
            <person name="Endo T."/>
            <person name="Shin-I T."/>
            <person name="Takeda H."/>
            <person name="Morishita S."/>
            <person name="Kohara Y."/>
        </authorList>
    </citation>
    <scope>NUCLEOTIDE SEQUENCE [LARGE SCALE GENOMIC DNA]</scope>
    <source>
        <strain>Hd-rR</strain>
    </source>
</reference>
<dbReference type="InterPro" id="IPR000477">
    <property type="entry name" value="RT_dom"/>
</dbReference>
<evidence type="ECO:0000313" key="3">
    <source>
        <dbReference type="Proteomes" id="UP000265200"/>
    </source>
</evidence>
<dbReference type="PANTHER" id="PTHR47027">
    <property type="entry name" value="REVERSE TRANSCRIPTASE DOMAIN-CONTAINING PROTEIN"/>
    <property type="match status" value="1"/>
</dbReference>
<dbReference type="Pfam" id="PF03372">
    <property type="entry name" value="Exo_endo_phos"/>
    <property type="match status" value="1"/>
</dbReference>
<dbReference type="AlphaFoldDB" id="A0A3P9H393"/>
<dbReference type="InterPro" id="IPR036691">
    <property type="entry name" value="Endo/exonu/phosph_ase_sf"/>
</dbReference>
<dbReference type="GO" id="GO:0003824">
    <property type="term" value="F:catalytic activity"/>
    <property type="evidence" value="ECO:0007669"/>
    <property type="project" value="InterPro"/>
</dbReference>
<dbReference type="Proteomes" id="UP000265200">
    <property type="component" value="Chromosome 20"/>
</dbReference>
<organism evidence="2 3">
    <name type="scientific">Oryzias latipes</name>
    <name type="common">Japanese rice fish</name>
    <name type="synonym">Japanese killifish</name>
    <dbReference type="NCBI Taxonomy" id="8090"/>
    <lineage>
        <taxon>Eukaryota</taxon>
        <taxon>Metazoa</taxon>
        <taxon>Chordata</taxon>
        <taxon>Craniata</taxon>
        <taxon>Vertebrata</taxon>
        <taxon>Euteleostomi</taxon>
        <taxon>Actinopterygii</taxon>
        <taxon>Neopterygii</taxon>
        <taxon>Teleostei</taxon>
        <taxon>Neoteleostei</taxon>
        <taxon>Acanthomorphata</taxon>
        <taxon>Ovalentaria</taxon>
        <taxon>Atherinomorphae</taxon>
        <taxon>Beloniformes</taxon>
        <taxon>Adrianichthyidae</taxon>
        <taxon>Oryziinae</taxon>
        <taxon>Oryzias</taxon>
    </lineage>
</organism>
<dbReference type="PANTHER" id="PTHR47027:SF20">
    <property type="entry name" value="REVERSE TRANSCRIPTASE-LIKE PROTEIN WITH RNA-DIRECTED DNA POLYMERASE DOMAIN"/>
    <property type="match status" value="1"/>
</dbReference>
<dbReference type="CDD" id="cd09076">
    <property type="entry name" value="L1-EN"/>
    <property type="match status" value="1"/>
</dbReference>
<evidence type="ECO:0000313" key="2">
    <source>
        <dbReference type="Ensembl" id="ENSORLP00015002275.1"/>
    </source>
</evidence>
<reference evidence="2 3" key="2">
    <citation type="submission" date="2017-04" db="EMBL/GenBank/DDBJ databases">
        <title>CpG methylation of centromeres and impact of large insertions on vertebrate speciation.</title>
        <authorList>
            <person name="Ichikawa K."/>
            <person name="Yoshimura J."/>
            <person name="Morishita S."/>
        </authorList>
    </citation>
    <scope>NUCLEOTIDE SEQUENCE</scope>
    <source>
        <strain evidence="2 3">HSOK</strain>
    </source>
</reference>
<accession>A0A3P9H393</accession>
<dbReference type="SUPFAM" id="SSF56219">
    <property type="entry name" value="DNase I-like"/>
    <property type="match status" value="1"/>
</dbReference>
<feature type="domain" description="Reverse transcriptase" evidence="1">
    <location>
        <begin position="515"/>
        <end position="798"/>
    </location>
</feature>
<dbReference type="PROSITE" id="PS50878">
    <property type="entry name" value="RT_POL"/>
    <property type="match status" value="1"/>
</dbReference>
<evidence type="ECO:0000259" key="1">
    <source>
        <dbReference type="PROSITE" id="PS50878"/>
    </source>
</evidence>